<comment type="caution">
    <text evidence="2">The sequence shown here is derived from an EMBL/GenBank/DDBJ whole genome shotgun (WGS) entry which is preliminary data.</text>
</comment>
<reference evidence="2 3" key="1">
    <citation type="submission" date="2018-01" db="EMBL/GenBank/DDBJ databases">
        <title>Halomonas endophytica sp. nov., isolated from storage liquid in the stems of Populus euphratica.</title>
        <authorList>
            <person name="Chen C."/>
        </authorList>
    </citation>
    <scope>NUCLEOTIDE SEQUENCE [LARGE SCALE GENOMIC DNA]</scope>
    <source>
        <strain evidence="2 3">DSM 26881</strain>
    </source>
</reference>
<protein>
    <submittedName>
        <fullName evidence="2">Uncharacterized protein</fullName>
    </submittedName>
</protein>
<feature type="compositionally biased region" description="Basic and acidic residues" evidence="1">
    <location>
        <begin position="58"/>
        <end position="67"/>
    </location>
</feature>
<feature type="region of interest" description="Disordered" evidence="1">
    <location>
        <begin position="1"/>
        <end position="67"/>
    </location>
</feature>
<evidence type="ECO:0000313" key="3">
    <source>
        <dbReference type="Proteomes" id="UP000235346"/>
    </source>
</evidence>
<gene>
    <name evidence="2" type="ORF">C1H66_15365</name>
</gene>
<dbReference type="EMBL" id="PNRE01000068">
    <property type="protein sequence ID" value="PMR68340.1"/>
    <property type="molecule type" value="Genomic_DNA"/>
</dbReference>
<evidence type="ECO:0000313" key="2">
    <source>
        <dbReference type="EMBL" id="PMR68340.1"/>
    </source>
</evidence>
<feature type="non-terminal residue" evidence="2">
    <location>
        <position position="67"/>
    </location>
</feature>
<feature type="compositionally biased region" description="Gly residues" evidence="1">
    <location>
        <begin position="37"/>
        <end position="57"/>
    </location>
</feature>
<evidence type="ECO:0000256" key="1">
    <source>
        <dbReference type="SAM" id="MobiDB-lite"/>
    </source>
</evidence>
<proteinExistence type="predicted"/>
<accession>A0A2N7TJI4</accession>
<dbReference type="AlphaFoldDB" id="A0A2N7TJI4"/>
<dbReference type="Proteomes" id="UP000235346">
    <property type="component" value="Unassembled WGS sequence"/>
</dbReference>
<sequence length="67" mass="7096">MEVQDDVSGLSQEARYSRCFLRPDGQPAGFRRFSRRGSGGTGRPRGAGRTGRPGGTGRSEHGSDCPG</sequence>
<organism evidence="2 3">
    <name type="scientific">Halomonas heilongjiangensis</name>
    <dbReference type="NCBI Taxonomy" id="1387883"/>
    <lineage>
        <taxon>Bacteria</taxon>
        <taxon>Pseudomonadati</taxon>
        <taxon>Pseudomonadota</taxon>
        <taxon>Gammaproteobacteria</taxon>
        <taxon>Oceanospirillales</taxon>
        <taxon>Halomonadaceae</taxon>
        <taxon>Halomonas</taxon>
    </lineage>
</organism>
<name>A0A2N7TJI4_9GAMM</name>
<keyword evidence="3" id="KW-1185">Reference proteome</keyword>